<gene>
    <name evidence="7" type="ORF">Q7514_13110</name>
</gene>
<evidence type="ECO:0000259" key="6">
    <source>
        <dbReference type="PROSITE" id="PS51078"/>
    </source>
</evidence>
<comment type="caution">
    <text evidence="7">The sequence shown here is derived from an EMBL/GenBank/DDBJ whole genome shotgun (WGS) entry which is preliminary data.</text>
</comment>
<evidence type="ECO:0000259" key="5">
    <source>
        <dbReference type="PROSITE" id="PS51077"/>
    </source>
</evidence>
<proteinExistence type="predicted"/>
<keyword evidence="3" id="KW-0804">Transcription</keyword>
<protein>
    <submittedName>
        <fullName evidence="7">IclR family transcriptional regulator</fullName>
    </submittedName>
</protein>
<evidence type="ECO:0000256" key="1">
    <source>
        <dbReference type="ARBA" id="ARBA00023015"/>
    </source>
</evidence>
<keyword evidence="2" id="KW-0238">DNA-binding</keyword>
<dbReference type="RefSeq" id="WP_330133708.1">
    <property type="nucleotide sequence ID" value="NZ_JAUTXY010000005.1"/>
</dbReference>
<dbReference type="SUPFAM" id="SSF55781">
    <property type="entry name" value="GAF domain-like"/>
    <property type="match status" value="1"/>
</dbReference>
<evidence type="ECO:0000256" key="2">
    <source>
        <dbReference type="ARBA" id="ARBA00023125"/>
    </source>
</evidence>
<feature type="domain" description="HTH iclR-type" evidence="5">
    <location>
        <begin position="20"/>
        <end position="80"/>
    </location>
</feature>
<keyword evidence="1" id="KW-0805">Transcription regulation</keyword>
<dbReference type="SMART" id="SM00346">
    <property type="entry name" value="HTH_ICLR"/>
    <property type="match status" value="1"/>
</dbReference>
<evidence type="ECO:0000313" key="7">
    <source>
        <dbReference type="EMBL" id="MEE2058461.1"/>
    </source>
</evidence>
<feature type="region of interest" description="Disordered" evidence="4">
    <location>
        <begin position="1"/>
        <end position="21"/>
    </location>
</feature>
<reference evidence="7 8" key="1">
    <citation type="submission" date="2023-07" db="EMBL/GenBank/DDBJ databases">
        <authorList>
            <person name="Girao M."/>
            <person name="Carvalho M.F."/>
        </authorList>
    </citation>
    <scope>NUCLEOTIDE SEQUENCE [LARGE SCALE GENOMIC DNA]</scope>
    <source>
        <strain evidence="7 8">YIM65754</strain>
    </source>
</reference>
<dbReference type="PANTHER" id="PTHR30136">
    <property type="entry name" value="HELIX-TURN-HELIX TRANSCRIPTIONAL REGULATOR, ICLR FAMILY"/>
    <property type="match status" value="1"/>
</dbReference>
<dbReference type="Pfam" id="PF01614">
    <property type="entry name" value="IclR_C"/>
    <property type="match status" value="1"/>
</dbReference>
<dbReference type="Gene3D" id="1.10.10.10">
    <property type="entry name" value="Winged helix-like DNA-binding domain superfamily/Winged helix DNA-binding domain"/>
    <property type="match status" value="1"/>
</dbReference>
<dbReference type="InterPro" id="IPR014757">
    <property type="entry name" value="Tscrpt_reg_IclR_C"/>
</dbReference>
<evidence type="ECO:0000256" key="3">
    <source>
        <dbReference type="ARBA" id="ARBA00023163"/>
    </source>
</evidence>
<feature type="compositionally biased region" description="Low complexity" evidence="4">
    <location>
        <begin position="1"/>
        <end position="17"/>
    </location>
</feature>
<dbReference type="Gene3D" id="3.30.450.40">
    <property type="match status" value="1"/>
</dbReference>
<accession>A0ABU7LA91</accession>
<dbReference type="InterPro" id="IPR005471">
    <property type="entry name" value="Tscrpt_reg_IclR_N"/>
</dbReference>
<dbReference type="PANTHER" id="PTHR30136:SF35">
    <property type="entry name" value="HTH-TYPE TRANSCRIPTIONAL REGULATOR RV1719"/>
    <property type="match status" value="1"/>
</dbReference>
<dbReference type="Proteomes" id="UP001336020">
    <property type="component" value="Unassembled WGS sequence"/>
</dbReference>
<dbReference type="InterPro" id="IPR029016">
    <property type="entry name" value="GAF-like_dom_sf"/>
</dbReference>
<dbReference type="SUPFAM" id="SSF46785">
    <property type="entry name" value="Winged helix' DNA-binding domain"/>
    <property type="match status" value="1"/>
</dbReference>
<feature type="region of interest" description="Disordered" evidence="4">
    <location>
        <begin position="253"/>
        <end position="277"/>
    </location>
</feature>
<name>A0ABU7LA91_9NOCA</name>
<dbReference type="InterPro" id="IPR036390">
    <property type="entry name" value="WH_DNA-bd_sf"/>
</dbReference>
<evidence type="ECO:0000313" key="8">
    <source>
        <dbReference type="Proteomes" id="UP001336020"/>
    </source>
</evidence>
<dbReference type="InterPro" id="IPR050707">
    <property type="entry name" value="HTH_MetabolicPath_Reg"/>
</dbReference>
<dbReference type="InterPro" id="IPR036388">
    <property type="entry name" value="WH-like_DNA-bd_sf"/>
</dbReference>
<dbReference type="Pfam" id="PF09339">
    <property type="entry name" value="HTH_IclR"/>
    <property type="match status" value="1"/>
</dbReference>
<dbReference type="PROSITE" id="PS51077">
    <property type="entry name" value="HTH_ICLR"/>
    <property type="match status" value="1"/>
</dbReference>
<dbReference type="PROSITE" id="PS51078">
    <property type="entry name" value="ICLR_ED"/>
    <property type="match status" value="1"/>
</dbReference>
<evidence type="ECO:0000256" key="4">
    <source>
        <dbReference type="SAM" id="MobiDB-lite"/>
    </source>
</evidence>
<sequence>MTLIRSESNSPSTTPTEQRPGVVERFTLILDAIAAGPDRMYLEEITEITGLPRSTVFRLLAQLIDQGWIEHHSRGYQPGPRMFTMNRTKDYSRLRGAASGILNELHANTQGVVHLTVLEGSSIYFLDRIGGAASAAIPSQVATHLPAESTISGRVLLAGLEPERVDSLMKSGPRGYPRTDLDDLHTRLNRIRQRHGLDVIPRRACHMAISSVAAPITGPYGVEGAISVSCVGTVELSNIAPMVFSATRRISRALHPDTHRQSKSTRQSPHAKVRAAL</sequence>
<keyword evidence="8" id="KW-1185">Reference proteome</keyword>
<dbReference type="EMBL" id="JAUTXY010000005">
    <property type="protein sequence ID" value="MEE2058461.1"/>
    <property type="molecule type" value="Genomic_DNA"/>
</dbReference>
<feature type="domain" description="IclR-ED" evidence="6">
    <location>
        <begin position="81"/>
        <end position="256"/>
    </location>
</feature>
<organism evidence="7 8">
    <name type="scientific">Rhodococcus artemisiae</name>
    <dbReference type="NCBI Taxonomy" id="714159"/>
    <lineage>
        <taxon>Bacteria</taxon>
        <taxon>Bacillati</taxon>
        <taxon>Actinomycetota</taxon>
        <taxon>Actinomycetes</taxon>
        <taxon>Mycobacteriales</taxon>
        <taxon>Nocardiaceae</taxon>
        <taxon>Rhodococcus</taxon>
    </lineage>
</organism>